<proteinExistence type="predicted"/>
<organism evidence="2 3">
    <name type="scientific">Trichonephila clavata</name>
    <name type="common">Joro spider</name>
    <name type="synonym">Nephila clavata</name>
    <dbReference type="NCBI Taxonomy" id="2740835"/>
    <lineage>
        <taxon>Eukaryota</taxon>
        <taxon>Metazoa</taxon>
        <taxon>Ecdysozoa</taxon>
        <taxon>Arthropoda</taxon>
        <taxon>Chelicerata</taxon>
        <taxon>Arachnida</taxon>
        <taxon>Araneae</taxon>
        <taxon>Araneomorphae</taxon>
        <taxon>Entelegynae</taxon>
        <taxon>Araneoidea</taxon>
        <taxon>Nephilidae</taxon>
        <taxon>Trichonephila</taxon>
    </lineage>
</organism>
<reference evidence="2" key="1">
    <citation type="submission" date="2020-07" db="EMBL/GenBank/DDBJ databases">
        <title>Multicomponent nature underlies the extraordinary mechanical properties of spider dragline silk.</title>
        <authorList>
            <person name="Kono N."/>
            <person name="Nakamura H."/>
            <person name="Mori M."/>
            <person name="Yoshida Y."/>
            <person name="Ohtoshi R."/>
            <person name="Malay A.D."/>
            <person name="Moran D.A.P."/>
            <person name="Tomita M."/>
            <person name="Numata K."/>
            <person name="Arakawa K."/>
        </authorList>
    </citation>
    <scope>NUCLEOTIDE SEQUENCE</scope>
</reference>
<accession>A0A8X6GH53</accession>
<dbReference type="Proteomes" id="UP000887116">
    <property type="component" value="Unassembled WGS sequence"/>
</dbReference>
<feature type="compositionally biased region" description="Basic and acidic residues" evidence="1">
    <location>
        <begin position="61"/>
        <end position="97"/>
    </location>
</feature>
<evidence type="ECO:0000313" key="2">
    <source>
        <dbReference type="EMBL" id="GFR03783.1"/>
    </source>
</evidence>
<name>A0A8X6GH53_TRICU</name>
<dbReference type="EMBL" id="BMAO01035463">
    <property type="protein sequence ID" value="GFR03783.1"/>
    <property type="molecule type" value="Genomic_DNA"/>
</dbReference>
<comment type="caution">
    <text evidence="2">The sequence shown here is derived from an EMBL/GenBank/DDBJ whole genome shotgun (WGS) entry which is preliminary data.</text>
</comment>
<gene>
    <name evidence="2" type="ORF">TNCT_555741</name>
</gene>
<sequence>MQKEPLEGEFRRSDQLCFIGGWEHKMQQEGKKKMKRGHNSYKKSQVDLKQESEPWDSQAGEGKKRWDGFKKSRGTEREGILQKELGEGDSERGDSTKRAVGPQRRGHTKRAEDPLKKVVVQVQSFSERVPTIVSTDCMEPRVMTVKREARDCHR</sequence>
<feature type="region of interest" description="Disordered" evidence="1">
    <location>
        <begin position="25"/>
        <end position="115"/>
    </location>
</feature>
<protein>
    <submittedName>
        <fullName evidence="2">Uncharacterized protein</fullName>
    </submittedName>
</protein>
<evidence type="ECO:0000313" key="3">
    <source>
        <dbReference type="Proteomes" id="UP000887116"/>
    </source>
</evidence>
<dbReference type="AlphaFoldDB" id="A0A8X6GH53"/>
<evidence type="ECO:0000256" key="1">
    <source>
        <dbReference type="SAM" id="MobiDB-lite"/>
    </source>
</evidence>
<keyword evidence="3" id="KW-1185">Reference proteome</keyword>
<feature type="compositionally biased region" description="Basic residues" evidence="1">
    <location>
        <begin position="32"/>
        <end position="41"/>
    </location>
</feature>